<dbReference type="EC" id="2.3.1.274" evidence="9"/>
<dbReference type="GO" id="GO:0008654">
    <property type="term" value="P:phospholipid biosynthetic process"/>
    <property type="evidence" value="ECO:0007669"/>
    <property type="project" value="UniProtKB-KW"/>
</dbReference>
<evidence type="ECO:0000256" key="8">
    <source>
        <dbReference type="ARBA" id="ARBA00023264"/>
    </source>
</evidence>
<keyword evidence="8" id="KW-1208">Phospholipid metabolism</keyword>
<dbReference type="Pfam" id="PF02504">
    <property type="entry name" value="FA_synthesis"/>
    <property type="match status" value="1"/>
</dbReference>
<comment type="subcellular location">
    <subcellularLocation>
        <location evidence="2">Cytoplasm</location>
    </subcellularLocation>
</comment>
<keyword evidence="6" id="KW-0443">Lipid metabolism</keyword>
<accession>X1U7I3</accession>
<keyword evidence="3" id="KW-0963">Cytoplasm</keyword>
<name>X1U7I3_9ZZZZ</name>
<dbReference type="SUPFAM" id="SSF53659">
    <property type="entry name" value="Isocitrate/Isopropylmalate dehydrogenase-like"/>
    <property type="match status" value="1"/>
</dbReference>
<keyword evidence="4" id="KW-0444">Lipid biosynthesis</keyword>
<dbReference type="InterPro" id="IPR003664">
    <property type="entry name" value="FA_synthesis"/>
</dbReference>
<evidence type="ECO:0000256" key="9">
    <source>
        <dbReference type="ARBA" id="ARBA00024069"/>
    </source>
</evidence>
<dbReference type="PANTHER" id="PTHR30100:SF1">
    <property type="entry name" value="PHOSPHATE ACYLTRANSFERASE"/>
    <property type="match status" value="1"/>
</dbReference>
<evidence type="ECO:0000256" key="10">
    <source>
        <dbReference type="ARBA" id="ARBA00046608"/>
    </source>
</evidence>
<protein>
    <recommendedName>
        <fullName evidence="9">phosphate acyltransferase</fullName>
        <ecNumber evidence="9">2.3.1.274</ecNumber>
    </recommendedName>
</protein>
<dbReference type="EMBL" id="BARW01029806">
    <property type="protein sequence ID" value="GAJ13493.1"/>
    <property type="molecule type" value="Genomic_DNA"/>
</dbReference>
<keyword evidence="5" id="KW-0808">Transferase</keyword>
<evidence type="ECO:0000256" key="4">
    <source>
        <dbReference type="ARBA" id="ARBA00022516"/>
    </source>
</evidence>
<comment type="caution">
    <text evidence="11">The sequence shown here is derived from an EMBL/GenBank/DDBJ whole genome shotgun (WGS) entry which is preliminary data.</text>
</comment>
<comment type="catalytic activity">
    <reaction evidence="1">
        <text>a fatty acyl-[ACP] + phosphate = an acyl phosphate + holo-[ACP]</text>
        <dbReference type="Rhea" id="RHEA:42292"/>
        <dbReference type="Rhea" id="RHEA-COMP:9685"/>
        <dbReference type="Rhea" id="RHEA-COMP:14125"/>
        <dbReference type="ChEBI" id="CHEBI:43474"/>
        <dbReference type="ChEBI" id="CHEBI:59918"/>
        <dbReference type="ChEBI" id="CHEBI:64479"/>
        <dbReference type="ChEBI" id="CHEBI:138651"/>
        <dbReference type="EC" id="2.3.1.274"/>
    </reaction>
</comment>
<comment type="subunit">
    <text evidence="10">Homodimer. Probably interacts with PlsY.</text>
</comment>
<evidence type="ECO:0000256" key="1">
    <source>
        <dbReference type="ARBA" id="ARBA00001232"/>
    </source>
</evidence>
<reference evidence="11" key="1">
    <citation type="journal article" date="2014" name="Front. Microbiol.">
        <title>High frequency of phylogenetically diverse reductive dehalogenase-homologous genes in deep subseafloor sedimentary metagenomes.</title>
        <authorList>
            <person name="Kawai M."/>
            <person name="Futagami T."/>
            <person name="Toyoda A."/>
            <person name="Takaki Y."/>
            <person name="Nishi S."/>
            <person name="Hori S."/>
            <person name="Arai W."/>
            <person name="Tsubouchi T."/>
            <person name="Morono Y."/>
            <person name="Uchiyama I."/>
            <person name="Ito T."/>
            <person name="Fujiyama A."/>
            <person name="Inagaki F."/>
            <person name="Takami H."/>
        </authorList>
    </citation>
    <scope>NUCLEOTIDE SEQUENCE</scope>
    <source>
        <strain evidence="11">Expedition CK06-06</strain>
    </source>
</reference>
<dbReference type="GO" id="GO:0043811">
    <property type="term" value="F:phosphate:acyl-[acyl carrier protein] acyltransferase activity"/>
    <property type="evidence" value="ECO:0007669"/>
    <property type="project" value="UniProtKB-EC"/>
</dbReference>
<dbReference type="Gene3D" id="3.40.718.10">
    <property type="entry name" value="Isopropylmalate Dehydrogenase"/>
    <property type="match status" value="1"/>
</dbReference>
<dbReference type="InterPro" id="IPR012281">
    <property type="entry name" value="Phospholipid_synth_PlsX-like"/>
</dbReference>
<evidence type="ECO:0000256" key="6">
    <source>
        <dbReference type="ARBA" id="ARBA00023098"/>
    </source>
</evidence>
<dbReference type="GO" id="GO:0005737">
    <property type="term" value="C:cytoplasm"/>
    <property type="evidence" value="ECO:0007669"/>
    <property type="project" value="UniProtKB-SubCell"/>
</dbReference>
<keyword evidence="7" id="KW-0594">Phospholipid biosynthesis</keyword>
<dbReference type="GO" id="GO:0006633">
    <property type="term" value="P:fatty acid biosynthetic process"/>
    <property type="evidence" value="ECO:0007669"/>
    <property type="project" value="InterPro"/>
</dbReference>
<evidence type="ECO:0000256" key="5">
    <source>
        <dbReference type="ARBA" id="ARBA00022679"/>
    </source>
</evidence>
<proteinExistence type="predicted"/>
<evidence type="ECO:0000256" key="3">
    <source>
        <dbReference type="ARBA" id="ARBA00022490"/>
    </source>
</evidence>
<dbReference type="PANTHER" id="PTHR30100">
    <property type="entry name" value="FATTY ACID/PHOSPHOLIPID SYNTHESIS PROTEIN PLSX"/>
    <property type="match status" value="1"/>
</dbReference>
<gene>
    <name evidence="11" type="ORF">S12H4_47810</name>
</gene>
<organism evidence="11">
    <name type="scientific">marine sediment metagenome</name>
    <dbReference type="NCBI Taxonomy" id="412755"/>
    <lineage>
        <taxon>unclassified sequences</taxon>
        <taxon>metagenomes</taxon>
        <taxon>ecological metagenomes</taxon>
    </lineage>
</organism>
<sequence>MDYREYGGACLLGVNGNVIIAHGRSQSKAIKNAIGLAKQTVERGICQRIKEEKYEQVGLHR</sequence>
<evidence type="ECO:0000256" key="7">
    <source>
        <dbReference type="ARBA" id="ARBA00023209"/>
    </source>
</evidence>
<dbReference type="AlphaFoldDB" id="X1U7I3"/>
<evidence type="ECO:0000313" key="11">
    <source>
        <dbReference type="EMBL" id="GAJ13493.1"/>
    </source>
</evidence>
<evidence type="ECO:0000256" key="2">
    <source>
        <dbReference type="ARBA" id="ARBA00004496"/>
    </source>
</evidence>